<dbReference type="PANTHER" id="PTHR43047">
    <property type="entry name" value="TWO-COMPONENT HISTIDINE PROTEIN KINASE"/>
    <property type="match status" value="1"/>
</dbReference>
<dbReference type="InterPro" id="IPR003661">
    <property type="entry name" value="HisK_dim/P_dom"/>
</dbReference>
<keyword evidence="11" id="KW-0472">Membrane</keyword>
<accession>A6DPS2</accession>
<dbReference type="SUPFAM" id="SSF55874">
    <property type="entry name" value="ATPase domain of HSP90 chaperone/DNA topoisomerase II/histidine kinase"/>
    <property type="match status" value="1"/>
</dbReference>
<dbReference type="GO" id="GO:0005886">
    <property type="term" value="C:plasma membrane"/>
    <property type="evidence" value="ECO:0007669"/>
    <property type="project" value="TreeGrafter"/>
</dbReference>
<dbReference type="PANTHER" id="PTHR43047:SF72">
    <property type="entry name" value="OSMOSENSING HISTIDINE PROTEIN KINASE SLN1"/>
    <property type="match status" value="1"/>
</dbReference>
<keyword evidence="5" id="KW-0808">Transferase</keyword>
<dbReference type="FunFam" id="1.10.287.130:FF:000004">
    <property type="entry name" value="Ethylene receptor 1"/>
    <property type="match status" value="1"/>
</dbReference>
<keyword evidence="8 14" id="KW-0418">Kinase</keyword>
<gene>
    <name evidence="14" type="ORF">LNTAR_19887</name>
</gene>
<evidence type="ECO:0000256" key="5">
    <source>
        <dbReference type="ARBA" id="ARBA00022679"/>
    </source>
</evidence>
<dbReference type="Gene3D" id="1.10.287.130">
    <property type="match status" value="1"/>
</dbReference>
<evidence type="ECO:0000256" key="10">
    <source>
        <dbReference type="ARBA" id="ARBA00022989"/>
    </source>
</evidence>
<evidence type="ECO:0000259" key="13">
    <source>
        <dbReference type="PROSITE" id="PS50109"/>
    </source>
</evidence>
<sequence>MIELGHIKVKSEICLLALRKKFYAFFKMLELDDVVCVRKVSFLSELLRSLNCNSEVEIKIEKQFEGTFLRLELSRDMSLPLVLKDYFTEVAELDGKLILKDFLVNEFNFSNQDITNMRHKFSEKTVEQLLHELELKNEELANHGTLLEEKVIRRTRDAERAREDAEKANVAKSQFLSNMSHELRTPLNGVLGYTQVLQNASDLQDKYKGSLKGIMNCGEHLLTVINDILDISKIEAGKLDLVYDEVDVLKVVSDTEDILRYKALEKGLSLNHSLDPEIPQSIKSDPTKLRQILVNLVGNAVKYTASGGVELKLKKSGDMIKFSIIDTGIGIPKDKQSHVFEAFRQDEGGRQEGGTGLGLAICVKLVEAFGGEIGLESEEGKGSTFWFTHPANFDGVKVKLQEKVETAESSEPVSSEQSLEIIWQELTLDEEWLKDLADAADLGDFSELESLANELGGKADELKLKDLILDKANAFDFSGVQQLIEKYNEVQSE</sequence>
<dbReference type="GO" id="GO:0005524">
    <property type="term" value="F:ATP binding"/>
    <property type="evidence" value="ECO:0007669"/>
    <property type="project" value="UniProtKB-KW"/>
</dbReference>
<dbReference type="GO" id="GO:0009927">
    <property type="term" value="F:histidine phosphotransfer kinase activity"/>
    <property type="evidence" value="ECO:0007669"/>
    <property type="project" value="TreeGrafter"/>
</dbReference>
<protein>
    <recommendedName>
        <fullName evidence="3">histidine kinase</fullName>
        <ecNumber evidence="3">2.7.13.3</ecNumber>
    </recommendedName>
</protein>
<keyword evidence="7" id="KW-0547">Nucleotide-binding</keyword>
<dbReference type="InterPro" id="IPR036890">
    <property type="entry name" value="HATPase_C_sf"/>
</dbReference>
<evidence type="ECO:0000256" key="3">
    <source>
        <dbReference type="ARBA" id="ARBA00012438"/>
    </source>
</evidence>
<dbReference type="Pfam" id="PF02518">
    <property type="entry name" value="HATPase_c"/>
    <property type="match status" value="1"/>
</dbReference>
<dbReference type="AlphaFoldDB" id="A6DPS2"/>
<dbReference type="PRINTS" id="PR00344">
    <property type="entry name" value="BCTRLSENSOR"/>
</dbReference>
<dbReference type="GO" id="GO:0000155">
    <property type="term" value="F:phosphorelay sensor kinase activity"/>
    <property type="evidence" value="ECO:0007669"/>
    <property type="project" value="InterPro"/>
</dbReference>
<dbReference type="PROSITE" id="PS50109">
    <property type="entry name" value="HIS_KIN"/>
    <property type="match status" value="1"/>
</dbReference>
<evidence type="ECO:0000256" key="8">
    <source>
        <dbReference type="ARBA" id="ARBA00022777"/>
    </source>
</evidence>
<dbReference type="InterPro" id="IPR036097">
    <property type="entry name" value="HisK_dim/P_sf"/>
</dbReference>
<feature type="domain" description="Histidine kinase" evidence="13">
    <location>
        <begin position="178"/>
        <end position="393"/>
    </location>
</feature>
<dbReference type="CDD" id="cd00082">
    <property type="entry name" value="HisKA"/>
    <property type="match status" value="1"/>
</dbReference>
<dbReference type="STRING" id="313628.LNTAR_19887"/>
<dbReference type="EC" id="2.7.13.3" evidence="3"/>
<evidence type="ECO:0000256" key="1">
    <source>
        <dbReference type="ARBA" id="ARBA00000085"/>
    </source>
</evidence>
<dbReference type="Pfam" id="PF00512">
    <property type="entry name" value="HisKA"/>
    <property type="match status" value="1"/>
</dbReference>
<evidence type="ECO:0000313" key="14">
    <source>
        <dbReference type="EMBL" id="EDM26367.1"/>
    </source>
</evidence>
<dbReference type="SMART" id="SM00388">
    <property type="entry name" value="HisKA"/>
    <property type="match status" value="1"/>
</dbReference>
<dbReference type="CDD" id="cd16922">
    <property type="entry name" value="HATPase_EvgS-ArcB-TorS-like"/>
    <property type="match status" value="1"/>
</dbReference>
<dbReference type="FunFam" id="3.30.565.10:FF:000010">
    <property type="entry name" value="Sensor histidine kinase RcsC"/>
    <property type="match status" value="1"/>
</dbReference>
<keyword evidence="9" id="KW-0067">ATP-binding</keyword>
<organism evidence="14 15">
    <name type="scientific">Lentisphaera araneosa HTCC2155</name>
    <dbReference type="NCBI Taxonomy" id="313628"/>
    <lineage>
        <taxon>Bacteria</taxon>
        <taxon>Pseudomonadati</taxon>
        <taxon>Lentisphaerota</taxon>
        <taxon>Lentisphaeria</taxon>
        <taxon>Lentisphaerales</taxon>
        <taxon>Lentisphaeraceae</taxon>
        <taxon>Lentisphaera</taxon>
    </lineage>
</organism>
<dbReference type="InterPro" id="IPR003594">
    <property type="entry name" value="HATPase_dom"/>
</dbReference>
<dbReference type="InterPro" id="IPR004358">
    <property type="entry name" value="Sig_transdc_His_kin-like_C"/>
</dbReference>
<evidence type="ECO:0000256" key="2">
    <source>
        <dbReference type="ARBA" id="ARBA00004370"/>
    </source>
</evidence>
<evidence type="ECO:0000256" key="7">
    <source>
        <dbReference type="ARBA" id="ARBA00022741"/>
    </source>
</evidence>
<evidence type="ECO:0000256" key="12">
    <source>
        <dbReference type="SAM" id="Coils"/>
    </source>
</evidence>
<feature type="coiled-coil region" evidence="12">
    <location>
        <begin position="119"/>
        <end position="150"/>
    </location>
</feature>
<comment type="subcellular location">
    <subcellularLocation>
        <location evidence="2">Membrane</location>
    </subcellularLocation>
</comment>
<keyword evidence="12" id="KW-0175">Coiled coil</keyword>
<evidence type="ECO:0000256" key="6">
    <source>
        <dbReference type="ARBA" id="ARBA00022692"/>
    </source>
</evidence>
<keyword evidence="6" id="KW-0812">Transmembrane</keyword>
<dbReference type="Gene3D" id="3.30.565.10">
    <property type="entry name" value="Histidine kinase-like ATPase, C-terminal domain"/>
    <property type="match status" value="1"/>
</dbReference>
<dbReference type="SMART" id="SM00387">
    <property type="entry name" value="HATPase_c"/>
    <property type="match status" value="1"/>
</dbReference>
<comment type="catalytic activity">
    <reaction evidence="1">
        <text>ATP + protein L-histidine = ADP + protein N-phospho-L-histidine.</text>
        <dbReference type="EC" id="2.7.13.3"/>
    </reaction>
</comment>
<dbReference type="InterPro" id="IPR005467">
    <property type="entry name" value="His_kinase_dom"/>
</dbReference>
<keyword evidence="4" id="KW-0597">Phosphoprotein</keyword>
<comment type="caution">
    <text evidence="14">The sequence shown here is derived from an EMBL/GenBank/DDBJ whole genome shotgun (WGS) entry which is preliminary data.</text>
</comment>
<keyword evidence="10" id="KW-1133">Transmembrane helix</keyword>
<dbReference type="Proteomes" id="UP000004947">
    <property type="component" value="Unassembled WGS sequence"/>
</dbReference>
<dbReference type="SUPFAM" id="SSF47384">
    <property type="entry name" value="Homodimeric domain of signal transducing histidine kinase"/>
    <property type="match status" value="1"/>
</dbReference>
<evidence type="ECO:0000313" key="15">
    <source>
        <dbReference type="Proteomes" id="UP000004947"/>
    </source>
</evidence>
<evidence type="ECO:0000256" key="4">
    <source>
        <dbReference type="ARBA" id="ARBA00022553"/>
    </source>
</evidence>
<proteinExistence type="predicted"/>
<reference evidence="14 15" key="1">
    <citation type="journal article" date="2010" name="J. Bacteriol.">
        <title>Genome sequence of Lentisphaera araneosa HTCC2155T, the type species of the order Lentisphaerales in the phylum Lentisphaerae.</title>
        <authorList>
            <person name="Thrash J.C."/>
            <person name="Cho J.C."/>
            <person name="Vergin K.L."/>
            <person name="Morris R.M."/>
            <person name="Giovannoni S.J."/>
        </authorList>
    </citation>
    <scope>NUCLEOTIDE SEQUENCE [LARGE SCALE GENOMIC DNA]</scope>
    <source>
        <strain evidence="14 15">HTCC2155</strain>
    </source>
</reference>
<evidence type="ECO:0000256" key="11">
    <source>
        <dbReference type="ARBA" id="ARBA00023136"/>
    </source>
</evidence>
<dbReference type="EMBL" id="ABCK01000017">
    <property type="protein sequence ID" value="EDM26367.1"/>
    <property type="molecule type" value="Genomic_DNA"/>
</dbReference>
<keyword evidence="15" id="KW-1185">Reference proteome</keyword>
<dbReference type="eggNOG" id="COG5002">
    <property type="taxonomic scope" value="Bacteria"/>
</dbReference>
<dbReference type="RefSeq" id="WP_007279853.1">
    <property type="nucleotide sequence ID" value="NZ_ABCK01000017.1"/>
</dbReference>
<name>A6DPS2_9BACT</name>
<evidence type="ECO:0000256" key="9">
    <source>
        <dbReference type="ARBA" id="ARBA00022840"/>
    </source>
</evidence>